<name>A0A6A4HYW0_9AGAR</name>
<dbReference type="AlphaFoldDB" id="A0A6A4HYW0"/>
<evidence type="ECO:0000256" key="1">
    <source>
        <dbReference type="SAM" id="MobiDB-lite"/>
    </source>
</evidence>
<organism evidence="2 3">
    <name type="scientific">Gymnopus androsaceus JB14</name>
    <dbReference type="NCBI Taxonomy" id="1447944"/>
    <lineage>
        <taxon>Eukaryota</taxon>
        <taxon>Fungi</taxon>
        <taxon>Dikarya</taxon>
        <taxon>Basidiomycota</taxon>
        <taxon>Agaricomycotina</taxon>
        <taxon>Agaricomycetes</taxon>
        <taxon>Agaricomycetidae</taxon>
        <taxon>Agaricales</taxon>
        <taxon>Marasmiineae</taxon>
        <taxon>Omphalotaceae</taxon>
        <taxon>Gymnopus</taxon>
    </lineage>
</organism>
<accession>A0A6A4HYW0</accession>
<keyword evidence="3" id="KW-1185">Reference proteome</keyword>
<feature type="region of interest" description="Disordered" evidence="1">
    <location>
        <begin position="300"/>
        <end position="331"/>
    </location>
</feature>
<dbReference type="OrthoDB" id="3341102at2759"/>
<protein>
    <submittedName>
        <fullName evidence="2">Uncharacterized protein</fullName>
    </submittedName>
</protein>
<proteinExistence type="predicted"/>
<dbReference type="Proteomes" id="UP000799118">
    <property type="component" value="Unassembled WGS sequence"/>
</dbReference>
<evidence type="ECO:0000313" key="2">
    <source>
        <dbReference type="EMBL" id="KAE9402388.1"/>
    </source>
</evidence>
<evidence type="ECO:0000313" key="3">
    <source>
        <dbReference type="Proteomes" id="UP000799118"/>
    </source>
</evidence>
<feature type="compositionally biased region" description="Basic residues" evidence="1">
    <location>
        <begin position="321"/>
        <end position="331"/>
    </location>
</feature>
<gene>
    <name evidence="2" type="ORF">BT96DRAFT_937193</name>
</gene>
<reference evidence="2" key="1">
    <citation type="journal article" date="2019" name="Environ. Microbiol.">
        <title>Fungal ecological strategies reflected in gene transcription - a case study of two litter decomposers.</title>
        <authorList>
            <person name="Barbi F."/>
            <person name="Kohler A."/>
            <person name="Barry K."/>
            <person name="Baskaran P."/>
            <person name="Daum C."/>
            <person name="Fauchery L."/>
            <person name="Ihrmark K."/>
            <person name="Kuo A."/>
            <person name="LaButti K."/>
            <person name="Lipzen A."/>
            <person name="Morin E."/>
            <person name="Grigoriev I.V."/>
            <person name="Henrissat B."/>
            <person name="Lindahl B."/>
            <person name="Martin F."/>
        </authorList>
    </citation>
    <scope>NUCLEOTIDE SEQUENCE</scope>
    <source>
        <strain evidence="2">JB14</strain>
    </source>
</reference>
<sequence>MLQHSSLRVNTDQTQTIYQQGTKATWNQKGDRQVPAVGIDKKQVFTLVPSISASGKLLPFQAIYQGATPASCPNCESPFYNEAQRLGFQLEPSKSNTYWSTMATMKSLVNEIIAPYFARKKDKLEIEDLDNQFSIWKIDCCDIIEEVTAQLADPKAKEEFQLCCTTNYNLSQESLTKASTICALSMLKTTHPSLHQKLVLNDTAPDPVTKHHKKVPAPLKITTTKDDSTQEAEDETVELTFMDTGNFDDSCDIPLGAVIEHVLLEGKETIAGVVEQEDEAEDPDAEVPVVMEVKEKEEGQMLGHDWEWTNNNNVSGDEGMKKRRKKMGKRA</sequence>
<dbReference type="EMBL" id="ML769435">
    <property type="protein sequence ID" value="KAE9402388.1"/>
    <property type="molecule type" value="Genomic_DNA"/>
</dbReference>